<name>A0A0C1ZDT4_9BACT</name>
<dbReference type="Pfam" id="PF00999">
    <property type="entry name" value="Na_H_Exchanger"/>
    <property type="match status" value="1"/>
</dbReference>
<protein>
    <submittedName>
        <fullName evidence="11">Na+/H+ antiporter</fullName>
    </submittedName>
</protein>
<accession>A0A0C1ZDT4</accession>
<feature type="transmembrane region" description="Helical" evidence="9">
    <location>
        <begin position="367"/>
        <end position="386"/>
    </location>
</feature>
<evidence type="ECO:0000256" key="3">
    <source>
        <dbReference type="ARBA" id="ARBA00022449"/>
    </source>
</evidence>
<sequence>MGDYGYLIVLAFVFVFGLGSRRLDALGLSPPLVFVLFGVACGPYALDIVELPRAWVDPLAELTLIMVLFADASRIDLEALRKEAGLPVRLLGIGLPLTMLLGSAVAMLCFPSLGFAEAALIGTMLAATDAALGQAVVSSKEVPIAIRQALNVEAGLNDGIALPIVMVFAAVAVDVSTGTQTDGAHWLWFWLQQIVLGPIAGGAVAWLGGIAAQRMLARGWMGDAFERIAGLCLGLLSYVVADLIGGNGFIAAFVAGLVLGNTSRGFAVAVHAFVETEGQLLMLGVFMLVGAVWAYPTLVEATPIMWVYALASLTIIRMIPIALSLIGSAAKPGTVLFLGWFGPRGLASVLFGLVVLDREFIAGREQVFGVVMLTVVCSVVLHGISARPGARRYGRYLAELDQAGVKPELATVTEHPTRFAQGRRLGERERSV</sequence>
<feature type="transmembrane region" description="Helical" evidence="9">
    <location>
        <begin position="224"/>
        <end position="244"/>
    </location>
</feature>
<evidence type="ECO:0000313" key="12">
    <source>
        <dbReference type="Proteomes" id="UP000031599"/>
    </source>
</evidence>
<keyword evidence="6 9" id="KW-1133">Transmembrane helix</keyword>
<feature type="transmembrane region" description="Helical" evidence="9">
    <location>
        <begin position="30"/>
        <end position="46"/>
    </location>
</feature>
<dbReference type="AlphaFoldDB" id="A0A0C1ZDT4"/>
<evidence type="ECO:0000256" key="2">
    <source>
        <dbReference type="ARBA" id="ARBA00022448"/>
    </source>
</evidence>
<dbReference type="GO" id="GO:0005886">
    <property type="term" value="C:plasma membrane"/>
    <property type="evidence" value="ECO:0007669"/>
    <property type="project" value="UniProtKB-SubCell"/>
</dbReference>
<dbReference type="GO" id="GO:0015297">
    <property type="term" value="F:antiporter activity"/>
    <property type="evidence" value="ECO:0007669"/>
    <property type="project" value="UniProtKB-KW"/>
</dbReference>
<feature type="transmembrane region" description="Helical" evidence="9">
    <location>
        <begin position="90"/>
        <end position="113"/>
    </location>
</feature>
<dbReference type="GO" id="GO:1902600">
    <property type="term" value="P:proton transmembrane transport"/>
    <property type="evidence" value="ECO:0007669"/>
    <property type="project" value="InterPro"/>
</dbReference>
<dbReference type="Gene3D" id="1.20.1530.20">
    <property type="match status" value="1"/>
</dbReference>
<dbReference type="RefSeq" id="WP_052550899.1">
    <property type="nucleotide sequence ID" value="NZ_JMCC02000047.1"/>
</dbReference>
<keyword evidence="3" id="KW-0050">Antiport</keyword>
<evidence type="ECO:0000259" key="10">
    <source>
        <dbReference type="Pfam" id="PF00999"/>
    </source>
</evidence>
<evidence type="ECO:0000313" key="11">
    <source>
        <dbReference type="EMBL" id="KIG15804.1"/>
    </source>
</evidence>
<proteinExistence type="predicted"/>
<feature type="transmembrane region" description="Helical" evidence="9">
    <location>
        <begin position="280"/>
        <end position="298"/>
    </location>
</feature>
<comment type="caution">
    <text evidence="11">The sequence shown here is derived from an EMBL/GenBank/DDBJ whole genome shotgun (WGS) entry which is preliminary data.</text>
</comment>
<keyword evidence="4" id="KW-1003">Cell membrane</keyword>
<dbReference type="PANTHER" id="PTHR32507:SF8">
    <property type="entry name" value="CNH1P"/>
    <property type="match status" value="1"/>
</dbReference>
<evidence type="ECO:0000256" key="5">
    <source>
        <dbReference type="ARBA" id="ARBA00022692"/>
    </source>
</evidence>
<dbReference type="Proteomes" id="UP000031599">
    <property type="component" value="Unassembled WGS sequence"/>
</dbReference>
<keyword evidence="5 9" id="KW-0812">Transmembrane</keyword>
<organism evidence="11 12">
    <name type="scientific">Enhygromyxa salina</name>
    <dbReference type="NCBI Taxonomy" id="215803"/>
    <lineage>
        <taxon>Bacteria</taxon>
        <taxon>Pseudomonadati</taxon>
        <taxon>Myxococcota</taxon>
        <taxon>Polyangia</taxon>
        <taxon>Nannocystales</taxon>
        <taxon>Nannocystaceae</taxon>
        <taxon>Enhygromyxa</taxon>
    </lineage>
</organism>
<evidence type="ECO:0000256" key="4">
    <source>
        <dbReference type="ARBA" id="ARBA00022475"/>
    </source>
</evidence>
<gene>
    <name evidence="11" type="ORF">DB30_05222</name>
</gene>
<keyword evidence="8 9" id="KW-0472">Membrane</keyword>
<feature type="transmembrane region" description="Helical" evidence="9">
    <location>
        <begin position="6"/>
        <end position="23"/>
    </location>
</feature>
<evidence type="ECO:0000256" key="1">
    <source>
        <dbReference type="ARBA" id="ARBA00004651"/>
    </source>
</evidence>
<feature type="domain" description="Cation/H+ exchanger transmembrane" evidence="10">
    <location>
        <begin position="12"/>
        <end position="388"/>
    </location>
</feature>
<evidence type="ECO:0000256" key="6">
    <source>
        <dbReference type="ARBA" id="ARBA00022989"/>
    </source>
</evidence>
<dbReference type="InterPro" id="IPR006153">
    <property type="entry name" value="Cation/H_exchanger_TM"/>
</dbReference>
<dbReference type="InterPro" id="IPR038770">
    <property type="entry name" value="Na+/solute_symporter_sf"/>
</dbReference>
<evidence type="ECO:0000256" key="8">
    <source>
        <dbReference type="ARBA" id="ARBA00023136"/>
    </source>
</evidence>
<reference evidence="11 12" key="1">
    <citation type="submission" date="2014-12" db="EMBL/GenBank/DDBJ databases">
        <title>Genome assembly of Enhygromyxa salina DSM 15201.</title>
        <authorList>
            <person name="Sharma G."/>
            <person name="Subramanian S."/>
        </authorList>
    </citation>
    <scope>NUCLEOTIDE SEQUENCE [LARGE SCALE GENOMIC DNA]</scope>
    <source>
        <strain evidence="11 12">DSM 15201</strain>
    </source>
</reference>
<evidence type="ECO:0000256" key="9">
    <source>
        <dbReference type="SAM" id="Phobius"/>
    </source>
</evidence>
<comment type="subcellular location">
    <subcellularLocation>
        <location evidence="1">Cell membrane</location>
        <topology evidence="1">Multi-pass membrane protein</topology>
    </subcellularLocation>
</comment>
<feature type="transmembrane region" description="Helical" evidence="9">
    <location>
        <begin position="335"/>
        <end position="355"/>
    </location>
</feature>
<keyword evidence="7" id="KW-0406">Ion transport</keyword>
<dbReference type="EMBL" id="JMCC02000047">
    <property type="protein sequence ID" value="KIG15804.1"/>
    <property type="molecule type" value="Genomic_DNA"/>
</dbReference>
<dbReference type="PANTHER" id="PTHR32507">
    <property type="entry name" value="NA(+)/H(+) ANTIPORTER 1"/>
    <property type="match status" value="1"/>
</dbReference>
<feature type="transmembrane region" description="Helical" evidence="9">
    <location>
        <begin position="159"/>
        <end position="177"/>
    </location>
</feature>
<evidence type="ECO:0000256" key="7">
    <source>
        <dbReference type="ARBA" id="ARBA00023065"/>
    </source>
</evidence>
<feature type="transmembrane region" description="Helical" evidence="9">
    <location>
        <begin position="189"/>
        <end position="212"/>
    </location>
</feature>
<keyword evidence="2" id="KW-0813">Transport</keyword>
<feature type="transmembrane region" description="Helical" evidence="9">
    <location>
        <begin position="304"/>
        <end position="323"/>
    </location>
</feature>